<organism evidence="1">
    <name type="scientific">marine sediment metagenome</name>
    <dbReference type="NCBI Taxonomy" id="412755"/>
    <lineage>
        <taxon>unclassified sequences</taxon>
        <taxon>metagenomes</taxon>
        <taxon>ecological metagenomes</taxon>
    </lineage>
</organism>
<protein>
    <submittedName>
        <fullName evidence="1">Uncharacterized protein</fullName>
    </submittedName>
</protein>
<comment type="caution">
    <text evidence="1">The sequence shown here is derived from an EMBL/GenBank/DDBJ whole genome shotgun (WGS) entry which is preliminary data.</text>
</comment>
<sequence length="64" mass="7743">MGCGLKMKKCKCGLCRESSGERFVGTRKGLRKHLREEHHITKEIKNKEEKNRKVMQRWWKEEEI</sequence>
<dbReference type="AlphaFoldDB" id="A0A0F9G7V5"/>
<gene>
    <name evidence="1" type="ORF">LCGC14_1861530</name>
</gene>
<evidence type="ECO:0000313" key="1">
    <source>
        <dbReference type="EMBL" id="KKL94753.1"/>
    </source>
</evidence>
<accession>A0A0F9G7V5</accession>
<reference evidence="1" key="1">
    <citation type="journal article" date="2015" name="Nature">
        <title>Complex archaea that bridge the gap between prokaryotes and eukaryotes.</title>
        <authorList>
            <person name="Spang A."/>
            <person name="Saw J.H."/>
            <person name="Jorgensen S.L."/>
            <person name="Zaremba-Niedzwiedzka K."/>
            <person name="Martijn J."/>
            <person name="Lind A.E."/>
            <person name="van Eijk R."/>
            <person name="Schleper C."/>
            <person name="Guy L."/>
            <person name="Ettema T.J."/>
        </authorList>
    </citation>
    <scope>NUCLEOTIDE SEQUENCE</scope>
</reference>
<dbReference type="EMBL" id="LAZR01018846">
    <property type="protein sequence ID" value="KKL94753.1"/>
    <property type="molecule type" value="Genomic_DNA"/>
</dbReference>
<proteinExistence type="predicted"/>
<name>A0A0F9G7V5_9ZZZZ</name>